<name>A0AC59ZXP3_RANTA</name>
<protein>
    <submittedName>
        <fullName evidence="1">Uncharacterized protein</fullName>
    </submittedName>
</protein>
<sequence>MCWHVLEPGLLPHPGGMERTRDRATISWTTAWGGGCFLGRAAPGAHVLSVSVMTLSEVCSGMHVVHWACPGSLVEKWSCVRPSDVALVSGDNKVISFMHTWGFPDGQRVKNSTLQETQET</sequence>
<reference evidence="1" key="1">
    <citation type="submission" date="2023-05" db="EMBL/GenBank/DDBJ databases">
        <authorList>
            <consortium name="ELIXIR-Norway"/>
        </authorList>
    </citation>
    <scope>NUCLEOTIDE SEQUENCE</scope>
</reference>
<gene>
    <name evidence="1" type="ORF">MRATA1EN22A_LOCUS23310</name>
</gene>
<accession>A0AC59ZXP3</accession>
<organism evidence="1 2">
    <name type="scientific">Rangifer tarandus platyrhynchus</name>
    <name type="common">Svalbard reindeer</name>
    <dbReference type="NCBI Taxonomy" id="3082113"/>
    <lineage>
        <taxon>Eukaryota</taxon>
        <taxon>Metazoa</taxon>
        <taxon>Chordata</taxon>
        <taxon>Craniata</taxon>
        <taxon>Vertebrata</taxon>
        <taxon>Euteleostomi</taxon>
        <taxon>Mammalia</taxon>
        <taxon>Eutheria</taxon>
        <taxon>Laurasiatheria</taxon>
        <taxon>Artiodactyla</taxon>
        <taxon>Ruminantia</taxon>
        <taxon>Pecora</taxon>
        <taxon>Cervidae</taxon>
        <taxon>Odocoileinae</taxon>
        <taxon>Rangifer</taxon>
    </lineage>
</organism>
<reference evidence="1" key="2">
    <citation type="submission" date="2025-03" db="EMBL/GenBank/DDBJ databases">
        <authorList>
            <consortium name="ELIXIR-Norway"/>
            <consortium name="Elixir Norway"/>
        </authorList>
    </citation>
    <scope>NUCLEOTIDE SEQUENCE</scope>
</reference>
<dbReference type="Proteomes" id="UP001162501">
    <property type="component" value="Chromosome 4"/>
</dbReference>
<evidence type="ECO:0000313" key="2">
    <source>
        <dbReference type="Proteomes" id="UP001162501"/>
    </source>
</evidence>
<proteinExistence type="predicted"/>
<evidence type="ECO:0000313" key="1">
    <source>
        <dbReference type="EMBL" id="CAN0514083.1"/>
    </source>
</evidence>
<dbReference type="EMBL" id="OX596088">
    <property type="protein sequence ID" value="CAN0514083.1"/>
    <property type="molecule type" value="Genomic_DNA"/>
</dbReference>